<dbReference type="PROSITE" id="PS51918">
    <property type="entry name" value="RADICAL_SAM"/>
    <property type="match status" value="1"/>
</dbReference>
<name>A0ABN6MAD1_9ACTN</name>
<sequence>MDLKTYQKAFDEVASDYEQTVSSFGLPFEREESQPRSRRFENSAWACENCGKSLVGGNGWMSPGCIACRTGEKTVTFFISLTCPKNCYFCFNPNQEDYERYCREDRDALGELEQAHAAGARLDCIALTGGEPMLRFEKTLEFLKRARELYPQAHLRLYTSGYRLDEDAMDALRESGLDEIRFSIKLEDGDDERRVVEERIREAVDRIPAVMVEMPVIPGTIDDMKDLLMKLSAWGARGINLLEFCFPLSNSEAFAARGFSLRKQPFDVLYDYWYAGGIPVAGSESEALELLRFAHENDLDLGVHYCSSDNKNTGQLNQQNHMLGRLQQATGSYQEYRFDKRSYFIVCAKAFGPSVDDVRRSLEGMLPDSRGSVSFDDGVLSFPDTRIDDVLSMVPDAEIGISLNVIELADEGPRLREVGLEVVQR</sequence>
<evidence type="ECO:0000256" key="2">
    <source>
        <dbReference type="ARBA" id="ARBA00022723"/>
    </source>
</evidence>
<reference evidence="6 7" key="1">
    <citation type="submission" date="2022-01" db="EMBL/GenBank/DDBJ databases">
        <title>Novel bile acid biosynthetic pathways are enriched in the microbiome of centenarians.</title>
        <authorList>
            <person name="Sato Y."/>
            <person name="Atarashi K."/>
            <person name="Plichta R.D."/>
            <person name="Arai Y."/>
            <person name="Sasajima S."/>
            <person name="Kearney M.S."/>
            <person name="Suda W."/>
            <person name="Takeshita K."/>
            <person name="Sasaki T."/>
            <person name="Okamoto S."/>
            <person name="Skelly N.A."/>
            <person name="Okamura Y."/>
            <person name="Vlamakis H."/>
            <person name="Li Y."/>
            <person name="Tanoue T."/>
            <person name="Takei H."/>
            <person name="Nittono H."/>
            <person name="Narushima S."/>
            <person name="Irie J."/>
            <person name="Itoh H."/>
            <person name="Moriya K."/>
            <person name="Sugiura Y."/>
            <person name="Suematsu M."/>
            <person name="Moritoki N."/>
            <person name="Shibata S."/>
            <person name="Littman R.D."/>
            <person name="Fischbach A.M."/>
            <person name="Uwamino Y."/>
            <person name="Inoue T."/>
            <person name="Honda A."/>
            <person name="Hattori M."/>
            <person name="Murai T."/>
            <person name="Xavier J.R."/>
            <person name="Hirose N."/>
            <person name="Honda K."/>
        </authorList>
    </citation>
    <scope>NUCLEOTIDE SEQUENCE [LARGE SCALE GENOMIC DNA]</scope>
    <source>
        <strain evidence="6 7">CE91-St30</strain>
    </source>
</reference>
<keyword evidence="4" id="KW-0411">Iron-sulfur</keyword>
<dbReference type="SUPFAM" id="SSF102114">
    <property type="entry name" value="Radical SAM enzymes"/>
    <property type="match status" value="1"/>
</dbReference>
<accession>A0ABN6MAD1</accession>
<evidence type="ECO:0000313" key="7">
    <source>
        <dbReference type="Proteomes" id="UP001320544"/>
    </source>
</evidence>
<dbReference type="SMART" id="SM00729">
    <property type="entry name" value="Elp3"/>
    <property type="match status" value="1"/>
</dbReference>
<evidence type="ECO:0000259" key="5">
    <source>
        <dbReference type="PROSITE" id="PS51918"/>
    </source>
</evidence>
<dbReference type="Proteomes" id="UP001320544">
    <property type="component" value="Chromosome"/>
</dbReference>
<dbReference type="CDD" id="cd01335">
    <property type="entry name" value="Radical_SAM"/>
    <property type="match status" value="1"/>
</dbReference>
<dbReference type="SFLD" id="SFLDS00029">
    <property type="entry name" value="Radical_SAM"/>
    <property type="match status" value="1"/>
</dbReference>
<gene>
    <name evidence="6" type="ORF">CE91St30_03340</name>
</gene>
<keyword evidence="2" id="KW-0479">Metal-binding</keyword>
<keyword evidence="1" id="KW-0949">S-adenosyl-L-methionine</keyword>
<dbReference type="PANTHER" id="PTHR43288">
    <property type="entry name" value="BIOTIN SYNTHASE-RELATED PROTEIN, RADICAL SAM SUPERFAMILY"/>
    <property type="match status" value="1"/>
</dbReference>
<dbReference type="RefSeq" id="WP_244411513.1">
    <property type="nucleotide sequence ID" value="NZ_AP025564.1"/>
</dbReference>
<evidence type="ECO:0000256" key="4">
    <source>
        <dbReference type="ARBA" id="ARBA00023014"/>
    </source>
</evidence>
<dbReference type="Gene3D" id="3.20.20.70">
    <property type="entry name" value="Aldolase class I"/>
    <property type="match status" value="1"/>
</dbReference>
<proteinExistence type="predicted"/>
<dbReference type="PANTHER" id="PTHR43288:SF1">
    <property type="entry name" value="GLYCYL-RADICAL ENZYME ACTIVATING ENZYME MJ0021-RELATED"/>
    <property type="match status" value="1"/>
</dbReference>
<organism evidence="6 7">
    <name type="scientific">Raoultibacter timonensis</name>
    <dbReference type="NCBI Taxonomy" id="1907662"/>
    <lineage>
        <taxon>Bacteria</taxon>
        <taxon>Bacillati</taxon>
        <taxon>Actinomycetota</taxon>
        <taxon>Coriobacteriia</taxon>
        <taxon>Eggerthellales</taxon>
        <taxon>Eggerthellaceae</taxon>
        <taxon>Raoultibacter</taxon>
    </lineage>
</organism>
<keyword evidence="7" id="KW-1185">Reference proteome</keyword>
<dbReference type="EMBL" id="AP025564">
    <property type="protein sequence ID" value="BDE95001.1"/>
    <property type="molecule type" value="Genomic_DNA"/>
</dbReference>
<evidence type="ECO:0000256" key="3">
    <source>
        <dbReference type="ARBA" id="ARBA00023004"/>
    </source>
</evidence>
<evidence type="ECO:0000313" key="6">
    <source>
        <dbReference type="EMBL" id="BDE95001.1"/>
    </source>
</evidence>
<feature type="domain" description="Radical SAM core" evidence="5">
    <location>
        <begin position="69"/>
        <end position="275"/>
    </location>
</feature>
<dbReference type="InterPro" id="IPR007197">
    <property type="entry name" value="rSAM"/>
</dbReference>
<keyword evidence="3" id="KW-0408">Iron</keyword>
<dbReference type="InterPro" id="IPR006638">
    <property type="entry name" value="Elp3/MiaA/NifB-like_rSAM"/>
</dbReference>
<dbReference type="InterPro" id="IPR058240">
    <property type="entry name" value="rSAM_sf"/>
</dbReference>
<protein>
    <submittedName>
        <fullName evidence="6">Radical SAM protein</fullName>
    </submittedName>
</protein>
<dbReference type="Pfam" id="PF04055">
    <property type="entry name" value="Radical_SAM"/>
    <property type="match status" value="1"/>
</dbReference>
<dbReference type="InterPro" id="IPR013785">
    <property type="entry name" value="Aldolase_TIM"/>
</dbReference>
<evidence type="ECO:0000256" key="1">
    <source>
        <dbReference type="ARBA" id="ARBA00022691"/>
    </source>
</evidence>